<evidence type="ECO:0000256" key="1">
    <source>
        <dbReference type="SAM" id="MobiDB-lite"/>
    </source>
</evidence>
<evidence type="ECO:0000313" key="2">
    <source>
        <dbReference type="EMBL" id="RKP39371.1"/>
    </source>
</evidence>
<protein>
    <submittedName>
        <fullName evidence="2">Uncharacterized protein</fullName>
    </submittedName>
</protein>
<name>A0A4Q0A1N5_9FUNG</name>
<sequence length="122" mass="13056">MKVSLHSPCSAPSFWTSPPTSHFEPNAPRNSPSPSPSPSPKPCPSSTTSQSRHQSSSTVHFIAYGKQAPVGTPTTANLRLVTSPITSGPPPRSPPKPPVMTSKLERTTRGSDWDQDQDQGRN</sequence>
<accession>A0A4Q0A1N5</accession>
<reference evidence="3" key="1">
    <citation type="journal article" date="2018" name="Nat. Microbiol.">
        <title>Leveraging single-cell genomics to expand the fungal tree of life.</title>
        <authorList>
            <person name="Ahrendt S.R."/>
            <person name="Quandt C.A."/>
            <person name="Ciobanu D."/>
            <person name="Clum A."/>
            <person name="Salamov A."/>
            <person name="Andreopoulos B."/>
            <person name="Cheng J.F."/>
            <person name="Woyke T."/>
            <person name="Pelin A."/>
            <person name="Henrissat B."/>
            <person name="Reynolds N.K."/>
            <person name="Benny G.L."/>
            <person name="Smith M.E."/>
            <person name="James T.Y."/>
            <person name="Grigoriev I.V."/>
        </authorList>
    </citation>
    <scope>NUCLEOTIDE SEQUENCE [LARGE SCALE GENOMIC DNA]</scope>
    <source>
        <strain evidence="3">RSA 468</strain>
    </source>
</reference>
<feature type="compositionally biased region" description="Pro residues" evidence="1">
    <location>
        <begin position="87"/>
        <end position="98"/>
    </location>
</feature>
<dbReference type="Proteomes" id="UP000268162">
    <property type="component" value="Unassembled WGS sequence"/>
</dbReference>
<proteinExistence type="predicted"/>
<feature type="compositionally biased region" description="Basic and acidic residues" evidence="1">
    <location>
        <begin position="103"/>
        <end position="122"/>
    </location>
</feature>
<dbReference type="AlphaFoldDB" id="A0A4Q0A1N5"/>
<feature type="compositionally biased region" description="Pro residues" evidence="1">
    <location>
        <begin position="31"/>
        <end position="43"/>
    </location>
</feature>
<keyword evidence="3" id="KW-1185">Reference proteome</keyword>
<evidence type="ECO:0000313" key="3">
    <source>
        <dbReference type="Proteomes" id="UP000268162"/>
    </source>
</evidence>
<feature type="region of interest" description="Disordered" evidence="1">
    <location>
        <begin position="1"/>
        <end position="122"/>
    </location>
</feature>
<organism evidence="2 3">
    <name type="scientific">Dimargaris cristalligena</name>
    <dbReference type="NCBI Taxonomy" id="215637"/>
    <lineage>
        <taxon>Eukaryota</taxon>
        <taxon>Fungi</taxon>
        <taxon>Fungi incertae sedis</taxon>
        <taxon>Zoopagomycota</taxon>
        <taxon>Kickxellomycotina</taxon>
        <taxon>Dimargaritomycetes</taxon>
        <taxon>Dimargaritales</taxon>
        <taxon>Dimargaritaceae</taxon>
        <taxon>Dimargaris</taxon>
    </lineage>
</organism>
<feature type="compositionally biased region" description="Low complexity" evidence="1">
    <location>
        <begin position="44"/>
        <end position="58"/>
    </location>
</feature>
<gene>
    <name evidence="2" type="ORF">BJ085DRAFT_35010</name>
</gene>
<dbReference type="EMBL" id="ML002275">
    <property type="protein sequence ID" value="RKP39371.1"/>
    <property type="molecule type" value="Genomic_DNA"/>
</dbReference>